<dbReference type="Gene3D" id="2.170.130.10">
    <property type="entry name" value="TonB-dependent receptor, plug domain"/>
    <property type="match status" value="1"/>
</dbReference>
<dbReference type="InterPro" id="IPR012910">
    <property type="entry name" value="Plug_dom"/>
</dbReference>
<name>A0ABY7T3S5_9SPHI</name>
<dbReference type="SMART" id="SM01360">
    <property type="entry name" value="A2M"/>
    <property type="match status" value="1"/>
</dbReference>
<dbReference type="Pfam" id="PF01835">
    <property type="entry name" value="MG2"/>
    <property type="match status" value="1"/>
</dbReference>
<dbReference type="PANTHER" id="PTHR40094:SF1">
    <property type="entry name" value="UBIQUITIN DOMAIN-CONTAINING PROTEIN"/>
    <property type="match status" value="1"/>
</dbReference>
<feature type="domain" description="Alpha-2-macroglobulin" evidence="2">
    <location>
        <begin position="1310"/>
        <end position="1400"/>
    </location>
</feature>
<evidence type="ECO:0000259" key="2">
    <source>
        <dbReference type="SMART" id="SM01360"/>
    </source>
</evidence>
<dbReference type="Gene3D" id="1.50.10.20">
    <property type="match status" value="1"/>
</dbReference>
<dbReference type="Pfam" id="PF17973">
    <property type="entry name" value="bMG10"/>
    <property type="match status" value="1"/>
</dbReference>
<reference evidence="3 4" key="1">
    <citation type="submission" date="2023-02" db="EMBL/GenBank/DDBJ databases">
        <title>Genome sequence of Mucilaginibacter jinjuensis strain KACC 16571.</title>
        <authorList>
            <person name="Kim S."/>
            <person name="Heo J."/>
            <person name="Kwon S.-W."/>
        </authorList>
    </citation>
    <scope>NUCLEOTIDE SEQUENCE [LARGE SCALE GENOMIC DNA]</scope>
    <source>
        <strain evidence="3 4">KACC 16571</strain>
    </source>
</reference>
<dbReference type="InterPro" id="IPR008930">
    <property type="entry name" value="Terpenoid_cyclase/PrenylTrfase"/>
</dbReference>
<dbReference type="EMBL" id="CP117167">
    <property type="protein sequence ID" value="WCT11042.1"/>
    <property type="molecule type" value="Genomic_DNA"/>
</dbReference>
<dbReference type="Gene3D" id="2.60.40.1930">
    <property type="match status" value="1"/>
</dbReference>
<gene>
    <name evidence="3" type="ORF">PQO05_20090</name>
</gene>
<dbReference type="InterPro" id="IPR002890">
    <property type="entry name" value="MG2"/>
</dbReference>
<proteinExistence type="inferred from homology"/>
<dbReference type="SUPFAM" id="SSF48239">
    <property type="entry name" value="Terpenoid cyclases/Protein prenyltransferases"/>
    <property type="match status" value="1"/>
</dbReference>
<organism evidence="3 4">
    <name type="scientific">Mucilaginibacter jinjuensis</name>
    <dbReference type="NCBI Taxonomy" id="1176721"/>
    <lineage>
        <taxon>Bacteria</taxon>
        <taxon>Pseudomonadati</taxon>
        <taxon>Bacteroidota</taxon>
        <taxon>Sphingobacteriia</taxon>
        <taxon>Sphingobacteriales</taxon>
        <taxon>Sphingobacteriaceae</taxon>
        <taxon>Mucilaginibacter</taxon>
    </lineage>
</organism>
<evidence type="ECO:0000313" key="3">
    <source>
        <dbReference type="EMBL" id="WCT11042.1"/>
    </source>
</evidence>
<dbReference type="SUPFAM" id="SSF56935">
    <property type="entry name" value="Porins"/>
    <property type="match status" value="1"/>
</dbReference>
<sequence>MKPLPLNFLKYILLTILVFKLTDGTCQTASDSSNTKSIESLETAIVENKTLVQTRQELEVIKKQAQKANNDVLLARSLYDLMQIRDRRTEDTLYFRNSAFIDTLLQNKPRPALRAILLVMRAQRISNFDSRSLRFNGATYRTKDLKTDYAALTRSQRDSLVENDLNAAVQYRNTKIDGKQLFWLSSNPDVFLFDPKFEDIVLAERVNLLASRRFYSNEARPSLTNWLSLNSTDFRSKLDSLAAYAKNSNIMAAYQHWLSFHKTDAGVSAFIESLARKNIYLNGNADSLTRNIYIKYLQAGITSPYAELKAHSVYQLCLTWNEEGNKYASFGNQYTYDFYRNFAPQYQFYPAKALELYEQNKNLILKYPVFNTVLNSMALQIKASTIRIEMDNQHLPGNEIPIRAMYRNVDKLYYRVIRIGSTELPGAAMVKATAQLLNHEPVAQGDFALPLPADHNKHGVYLKLKQLPAGHYRLLFSKTPIKTDSYDINNLPFEVTGITAINSDERIYILDRKTGFPLVGAQVKAFKKKERVAIEGVINANGYINIEEDTADSLNITYKGDTTGYNFYVRTNNLRNDVYNKHDYDNLADFYNEKVRTEIFTDRSIYRPGQTVHYKIIFLTNDPNTGDPILFNSANIGEDNLKKWLQNANDKIMLQDPFNKKIDSALLKINDYGSFAGSFTIPKTAATGNWRIDSEPRSSYQNNGSFRVEEYKRPTIELNMEKQKKMLLPGEPFVIKFKLRSFNGADLGNLPVNYTISRNGRILVGKSNHNDYIDVKLINKTGYTDEKGELSIPVTDTVVAKANLSDSVIWNFNYHIEATATDATGESTELSERFNISSRPVSISFPLDKTYDRQALPALNVNTSAEFEGVVSRNVNIKLYKVSNPGFSLNSIKPVDQWYYDKADWYTWFPNNANARPVKQEKTLILDTVINTATHGKFILPKNKIAVGFYQLFAEVKENGKITGQYNNNFNVFDSQTGNTPVDDIDYMPVNAAKTGDVLTWYSSGKTENYTLYQVLYVGINKKKVIRNIYETRTEKAGVRVWKYKIPMDATGKLQINRITVQDNKINTHLKRVDIMIDNGAQPEIIVEKYRKVMVPGAQETFTISVKTKSVNVAAEIMSTLYDASLDKLEEHHWNVPNTTPNPYYFDSAWNFWLTRTVGAGNYMEDDTRIMMREIRTKPGQKFSKDLLFANTSIGQAQGLNEVVVVGYGAQARRDVTGSVSGIMIRGVASPNDYNLPLIIVDGQIYSGQFNGLNPNSITQIMVLKGADATALYGSKAAQGVVIISTKGPIILPGATEEPVAKVRKNFNETAFFLPQVHAGTDGYYTFSFTMPETATEWNWKMLAHTRNAKFAYLEKKLQTQLNLMVQPNMPRLLYRGDKITLQSRITNLDTLAIQGKATCKIEDAVTGEDLTAAIIESSTQAFKLNKKSLGAVSFSLRIPAQQPNPLKIVVTATSGSVADAEEHIIPILSTKVFTRQSQAIHFTNEPTITVSPAQLPADALLYGVGLSITQKPQASLIYALPWLANYSYDCAEQSFNKLRAKVTALKLMQQDTVAQKAFKNAAVLIEKDKPKNDQLTDELPEEAMPWLNIGNQTARQQKQLFHLLDTSLTKTGIEQHLDKLYKLQQADGGITWFEGGKSNAYISAYVLAGFGQLKQMGWVAASRRSAQQTEFINRLVKYQQNLLLSNAQDKYYDLYQLYALSYWIKDNPLPAGLSEKINSILESAWGVANTKSLEQQTLLIINSLRYCANGSIANAKAQQQLKNISQLAINDATNGLRWKAIADTEDLNNSAEETMALLAEAFELSGKYKEIQPGIVKWLLTTKQDEHWQTTKATAAAIDLLQKDKGTTFGETKAFSAQIENHNLAVSDGLLDGVPNALVKTKQMPASITLKQQGTNTSGNLTWYYFAEPSKLDTLNKAVKLTKEFYTNDKEKGWQKLSPGTLLKAGDEVRVKLIIETNQRLKFVHISDPRAAAFEPKENNSGYQYNNGFSYYRSVRDTGSEVFTEAIPKGISEITYDLVVAHAGEFASGPAILQCMYQPAMTAYSGTEKIKTN</sequence>
<keyword evidence="4" id="KW-1185">Reference proteome</keyword>
<comment type="similarity">
    <text evidence="1">Belongs to the protease inhibitor I39 (alpha-2-macroglobulin) family. Bacterial alpha-2-macroglobulin subfamily.</text>
</comment>
<dbReference type="Proteomes" id="UP001216139">
    <property type="component" value="Chromosome"/>
</dbReference>
<dbReference type="RefSeq" id="WP_273629230.1">
    <property type="nucleotide sequence ID" value="NZ_CP117167.1"/>
</dbReference>
<dbReference type="InterPro" id="IPR001599">
    <property type="entry name" value="Macroglobln_a2"/>
</dbReference>
<evidence type="ECO:0000313" key="4">
    <source>
        <dbReference type="Proteomes" id="UP001216139"/>
    </source>
</evidence>
<evidence type="ECO:0000256" key="1">
    <source>
        <dbReference type="ARBA" id="ARBA00010556"/>
    </source>
</evidence>
<accession>A0ABY7T3S5</accession>
<dbReference type="InterPro" id="IPR037066">
    <property type="entry name" value="Plug_dom_sf"/>
</dbReference>
<dbReference type="InterPro" id="IPR041246">
    <property type="entry name" value="Bact_MG10"/>
</dbReference>
<dbReference type="PANTHER" id="PTHR40094">
    <property type="entry name" value="ALPHA-2-MACROGLOBULIN HOMOLOG"/>
    <property type="match status" value="1"/>
</dbReference>
<dbReference type="InterPro" id="IPR051802">
    <property type="entry name" value="YfhM-like"/>
</dbReference>
<dbReference type="Pfam" id="PF07715">
    <property type="entry name" value="Plug"/>
    <property type="match status" value="1"/>
</dbReference>
<protein>
    <submittedName>
        <fullName evidence="3">MG2 domain-containing protein</fullName>
    </submittedName>
</protein>
<dbReference type="Pfam" id="PF00207">
    <property type="entry name" value="A2M"/>
    <property type="match status" value="1"/>
</dbReference>